<dbReference type="RefSeq" id="WP_099518639.1">
    <property type="nucleotide sequence ID" value="NZ_CP016808.1"/>
</dbReference>
<accession>A0A1B2DIC1</accession>
<dbReference type="CDD" id="cd02651">
    <property type="entry name" value="nuc_hydro_IU_UC_XIUA"/>
    <property type="match status" value="1"/>
</dbReference>
<evidence type="ECO:0000256" key="2">
    <source>
        <dbReference type="ARBA" id="ARBA00023295"/>
    </source>
</evidence>
<evidence type="ECO:0000256" key="1">
    <source>
        <dbReference type="ARBA" id="ARBA00022801"/>
    </source>
</evidence>
<evidence type="ECO:0000313" key="4">
    <source>
        <dbReference type="EMBL" id="ANY67439.1"/>
    </source>
</evidence>
<dbReference type="InterPro" id="IPR001910">
    <property type="entry name" value="Inosine/uridine_hydrolase_dom"/>
</dbReference>
<dbReference type="AlphaFoldDB" id="A0A1B2DIC1"/>
<keyword evidence="1 4" id="KW-0378">Hydrolase</keyword>
<reference evidence="4" key="1">
    <citation type="submission" date="2016-08" db="EMBL/GenBank/DDBJ databases">
        <title>Complete Genome Seqeunce of Paenibacillus sp. BIHB 4019 from tea rhizoplane.</title>
        <authorList>
            <person name="Thakur R."/>
            <person name="Swarnkar M.K."/>
            <person name="Gulati A."/>
        </authorList>
    </citation>
    <scope>NUCLEOTIDE SEQUENCE [LARGE SCALE GENOMIC DNA]</scope>
    <source>
        <strain evidence="4">BIHB4019</strain>
    </source>
</reference>
<dbReference type="GO" id="GO:0005829">
    <property type="term" value="C:cytosol"/>
    <property type="evidence" value="ECO:0007669"/>
    <property type="project" value="TreeGrafter"/>
</dbReference>
<dbReference type="PANTHER" id="PTHR12304">
    <property type="entry name" value="INOSINE-URIDINE PREFERRING NUCLEOSIDE HYDROLASE"/>
    <property type="match status" value="1"/>
</dbReference>
<name>A0A1B2DIC1_9BACL</name>
<dbReference type="GO" id="GO:0008477">
    <property type="term" value="F:purine nucleosidase activity"/>
    <property type="evidence" value="ECO:0007669"/>
    <property type="project" value="TreeGrafter"/>
</dbReference>
<dbReference type="Pfam" id="PF01156">
    <property type="entry name" value="IU_nuc_hydro"/>
    <property type="match status" value="1"/>
</dbReference>
<dbReference type="GO" id="GO:0006152">
    <property type="term" value="P:purine nucleoside catabolic process"/>
    <property type="evidence" value="ECO:0007669"/>
    <property type="project" value="TreeGrafter"/>
</dbReference>
<dbReference type="EMBL" id="CP016808">
    <property type="protein sequence ID" value="ANY67439.1"/>
    <property type="molecule type" value="Genomic_DNA"/>
</dbReference>
<dbReference type="Gene3D" id="3.90.245.10">
    <property type="entry name" value="Ribonucleoside hydrolase-like"/>
    <property type="match status" value="1"/>
</dbReference>
<feature type="domain" description="Inosine/uridine-preferring nucleoside hydrolase" evidence="3">
    <location>
        <begin position="4"/>
        <end position="301"/>
    </location>
</feature>
<dbReference type="InterPro" id="IPR036452">
    <property type="entry name" value="Ribo_hydro-like"/>
</dbReference>
<proteinExistence type="predicted"/>
<gene>
    <name evidence="4" type="ORF">BBD42_13840</name>
</gene>
<organism evidence="4">
    <name type="scientific">Paenibacillus sp. BIHB 4019</name>
    <dbReference type="NCBI Taxonomy" id="1870819"/>
    <lineage>
        <taxon>Bacteria</taxon>
        <taxon>Bacillati</taxon>
        <taxon>Bacillota</taxon>
        <taxon>Bacilli</taxon>
        <taxon>Bacillales</taxon>
        <taxon>Paenibacillaceae</taxon>
        <taxon>Paenibacillus</taxon>
    </lineage>
</organism>
<dbReference type="PANTHER" id="PTHR12304:SF4">
    <property type="entry name" value="URIDINE NUCLEOSIDASE"/>
    <property type="match status" value="1"/>
</dbReference>
<evidence type="ECO:0000259" key="3">
    <source>
        <dbReference type="Pfam" id="PF01156"/>
    </source>
</evidence>
<dbReference type="InterPro" id="IPR023186">
    <property type="entry name" value="IUNH"/>
</dbReference>
<sequence length="313" mass="34134">MKKIMLDVDTGIDDALGILLALRCGEVELLGISTVNGNVSVDTATANTCKILDLAKNHTVPVIRGANAPLMRKPVFEHRVHGQDGLGGALKEVAPSTERIRKDSFGPDFLIEQVQKYPGEITLVATGPLTNVALAISKYPAMMHELKELVVMGGVVRGFGNVTPTAEYNMFVDPEAAKLVLGAGFPKLRLVGLDVTRRALLTKEHIRSMGDSPLAEYVAASTADYMLRYYERNGVQACAMHDPLAVAAAIWPELLTSERYYVDVETKSELCDGQTVCDFQNRLQREPNVDVCLEVDAELFLARFISALSQTAQ</sequence>
<protein>
    <submittedName>
        <fullName evidence="4">Nucleoside hydrolase</fullName>
    </submittedName>
</protein>
<dbReference type="SUPFAM" id="SSF53590">
    <property type="entry name" value="Nucleoside hydrolase"/>
    <property type="match status" value="1"/>
</dbReference>
<keyword evidence="2" id="KW-0326">Glycosidase</keyword>